<keyword evidence="4" id="KW-1185">Reference proteome</keyword>
<evidence type="ECO:0000313" key="4">
    <source>
        <dbReference type="Proteomes" id="UP000526125"/>
    </source>
</evidence>
<feature type="compositionally biased region" description="Low complexity" evidence="1">
    <location>
        <begin position="21"/>
        <end position="42"/>
    </location>
</feature>
<dbReference type="EMBL" id="JABMCB010000202">
    <property type="protein sequence ID" value="NUU79564.1"/>
    <property type="molecule type" value="Genomic_DNA"/>
</dbReference>
<accession>A0A7Y6C4W7</accession>
<feature type="signal peptide" evidence="2">
    <location>
        <begin position="1"/>
        <end position="20"/>
    </location>
</feature>
<feature type="chain" id="PRO_5039666416" description="Lipoprotein" evidence="2">
    <location>
        <begin position="21"/>
        <end position="237"/>
    </location>
</feature>
<feature type="compositionally biased region" description="Basic and acidic residues" evidence="1">
    <location>
        <begin position="43"/>
        <end position="66"/>
    </location>
</feature>
<dbReference type="RefSeq" id="WP_175399113.1">
    <property type="nucleotide sequence ID" value="NZ_JABMCB010000202.1"/>
</dbReference>
<evidence type="ECO:0000313" key="3">
    <source>
        <dbReference type="EMBL" id="NUU79564.1"/>
    </source>
</evidence>
<evidence type="ECO:0000256" key="1">
    <source>
        <dbReference type="SAM" id="MobiDB-lite"/>
    </source>
</evidence>
<protein>
    <recommendedName>
        <fullName evidence="5">Lipoprotein</fullName>
    </recommendedName>
</protein>
<reference evidence="3 4" key="1">
    <citation type="submission" date="2020-05" db="EMBL/GenBank/DDBJ databases">
        <title>Genome Sequencing of Type Strains.</title>
        <authorList>
            <person name="Lemaire J.F."/>
            <person name="Inderbitzin P."/>
            <person name="Gregorio O.A."/>
            <person name="Collins S.B."/>
            <person name="Wespe N."/>
            <person name="Knight-Connoni V."/>
        </authorList>
    </citation>
    <scope>NUCLEOTIDE SEQUENCE [LARGE SCALE GENOMIC DNA]</scope>
    <source>
        <strain evidence="3 4">LMG 21957</strain>
    </source>
</reference>
<dbReference type="AlphaFoldDB" id="A0A7Y6C4W7"/>
<dbReference type="Proteomes" id="UP000526125">
    <property type="component" value="Unassembled WGS sequence"/>
</dbReference>
<proteinExistence type="predicted"/>
<organism evidence="3 4">
    <name type="scientific">Paenibacillus xylanilyticus</name>
    <dbReference type="NCBI Taxonomy" id="248903"/>
    <lineage>
        <taxon>Bacteria</taxon>
        <taxon>Bacillati</taxon>
        <taxon>Bacillota</taxon>
        <taxon>Bacilli</taxon>
        <taxon>Bacillales</taxon>
        <taxon>Paenibacillaceae</taxon>
        <taxon>Paenibacillus</taxon>
    </lineage>
</organism>
<evidence type="ECO:0008006" key="5">
    <source>
        <dbReference type="Google" id="ProtNLM"/>
    </source>
</evidence>
<name>A0A7Y6C4W7_9BACL</name>
<comment type="caution">
    <text evidence="3">The sequence shown here is derived from an EMBL/GenBank/DDBJ whole genome shotgun (WGS) entry which is preliminary data.</text>
</comment>
<sequence length="237" mass="26510">MKWKPIKFLALGIVVTSALSACSAAPEESAEPQTAETETIQEQQDKPTESNTDTKTEDTESSKETSEPVEGQPPTVTEASTTIIKALQAEDMETIASWASQEGVRFSPFANIDPENDLVFKPDEISGLLKDTTKYVWRSTPGNEESIEMTYADYHQKYVYNKDFIHDGENAVNAMIGEDAHLGNLHEVYPEANHDFVEFHVNGTEPDGRDWHTLRLVFEKIGQDHSLVGIVHDQWTP</sequence>
<dbReference type="PROSITE" id="PS51257">
    <property type="entry name" value="PROKAR_LIPOPROTEIN"/>
    <property type="match status" value="1"/>
</dbReference>
<feature type="region of interest" description="Disordered" evidence="1">
    <location>
        <begin position="21"/>
        <end position="78"/>
    </location>
</feature>
<evidence type="ECO:0000256" key="2">
    <source>
        <dbReference type="SAM" id="SignalP"/>
    </source>
</evidence>
<keyword evidence="2" id="KW-0732">Signal</keyword>
<gene>
    <name evidence="3" type="ORF">HP552_30645</name>
</gene>